<evidence type="ECO:0000313" key="3">
    <source>
        <dbReference type="Proteomes" id="UP000053599"/>
    </source>
</evidence>
<gene>
    <name evidence="2" type="ORF">PV11_01294</name>
</gene>
<keyword evidence="1" id="KW-0812">Transmembrane</keyword>
<keyword evidence="1" id="KW-0472">Membrane</keyword>
<reference evidence="2 3" key="1">
    <citation type="submission" date="2015-01" db="EMBL/GenBank/DDBJ databases">
        <title>The Genome Sequence of Exophiala sideris CBS121828.</title>
        <authorList>
            <consortium name="The Broad Institute Genomics Platform"/>
            <person name="Cuomo C."/>
            <person name="de Hoog S."/>
            <person name="Gorbushina A."/>
            <person name="Stielow B."/>
            <person name="Teixiera M."/>
            <person name="Abouelleil A."/>
            <person name="Chapman S.B."/>
            <person name="Priest M."/>
            <person name="Young S.K."/>
            <person name="Wortman J."/>
            <person name="Nusbaum C."/>
            <person name="Birren B."/>
        </authorList>
    </citation>
    <scope>NUCLEOTIDE SEQUENCE [LARGE SCALE GENOMIC DNA]</scope>
    <source>
        <strain evidence="2 3">CBS 121828</strain>
    </source>
</reference>
<dbReference type="HOGENOM" id="CLU_148205_0_0_1"/>
<proteinExistence type="predicted"/>
<dbReference type="PANTHER" id="PTHR39153:SF1">
    <property type="entry name" value="AGR244WP"/>
    <property type="match status" value="1"/>
</dbReference>
<dbReference type="EMBL" id="KN846951">
    <property type="protein sequence ID" value="KIV85620.1"/>
    <property type="molecule type" value="Genomic_DNA"/>
</dbReference>
<feature type="transmembrane region" description="Helical" evidence="1">
    <location>
        <begin position="20"/>
        <end position="42"/>
    </location>
</feature>
<dbReference type="AlphaFoldDB" id="A0A0D1W9V7"/>
<evidence type="ECO:0008006" key="4">
    <source>
        <dbReference type="Google" id="ProtNLM"/>
    </source>
</evidence>
<dbReference type="PANTHER" id="PTHR39153">
    <property type="entry name" value="AGR244WP"/>
    <property type="match status" value="1"/>
</dbReference>
<dbReference type="OrthoDB" id="3979469at2759"/>
<evidence type="ECO:0000313" key="2">
    <source>
        <dbReference type="EMBL" id="KIV85620.1"/>
    </source>
</evidence>
<dbReference type="Proteomes" id="UP000053599">
    <property type="component" value="Unassembled WGS sequence"/>
</dbReference>
<evidence type="ECO:0000256" key="1">
    <source>
        <dbReference type="SAM" id="Phobius"/>
    </source>
</evidence>
<keyword evidence="1" id="KW-1133">Transmembrane helix</keyword>
<protein>
    <recommendedName>
        <fullName evidence="4">HIG1 domain-containing protein</fullName>
    </recommendedName>
</protein>
<dbReference type="InterPro" id="IPR038882">
    <property type="entry name" value="Rcf3"/>
</dbReference>
<sequence length="115" mass="13034">MPPPSTVKNIAPPEHLTSLAASGFASGALRFGTISMLSHFLLNRHPVYRGLTVQFKVFIQISAMTLGGCIFAERSVTDYNNSVRRRNRALERSRRAWSEEQEIREMVERRDAAEK</sequence>
<accession>A0A0D1W9V7</accession>
<name>A0A0D1W9V7_9EURO</name>
<organism evidence="2 3">
    <name type="scientific">Exophiala sideris</name>
    <dbReference type="NCBI Taxonomy" id="1016849"/>
    <lineage>
        <taxon>Eukaryota</taxon>
        <taxon>Fungi</taxon>
        <taxon>Dikarya</taxon>
        <taxon>Ascomycota</taxon>
        <taxon>Pezizomycotina</taxon>
        <taxon>Eurotiomycetes</taxon>
        <taxon>Chaetothyriomycetidae</taxon>
        <taxon>Chaetothyriales</taxon>
        <taxon>Herpotrichiellaceae</taxon>
        <taxon>Exophiala</taxon>
    </lineage>
</organism>